<dbReference type="EMBL" id="JTDL01000140">
    <property type="protein sequence ID" value="KHL01577.1"/>
    <property type="molecule type" value="Genomic_DNA"/>
</dbReference>
<evidence type="ECO:0000313" key="3">
    <source>
        <dbReference type="Proteomes" id="UP000030982"/>
    </source>
</evidence>
<dbReference type="RefSeq" id="WP_043125305.1">
    <property type="nucleotide sequence ID" value="NZ_JTDL01000140.1"/>
</dbReference>
<protein>
    <submittedName>
        <fullName evidence="2">Uncharacterized protein</fullName>
    </submittedName>
</protein>
<dbReference type="Proteomes" id="UP000030982">
    <property type="component" value="Unassembled WGS sequence"/>
</dbReference>
<dbReference type="AlphaFoldDB" id="A0A0B2AIK4"/>
<gene>
    <name evidence="2" type="ORF">LK10_15080</name>
</gene>
<keyword evidence="3" id="KW-1185">Reference proteome</keyword>
<comment type="caution">
    <text evidence="2">The sequence shown here is derived from an EMBL/GenBank/DDBJ whole genome shotgun (WGS) entry which is preliminary data.</text>
</comment>
<evidence type="ECO:0000313" key="2">
    <source>
        <dbReference type="EMBL" id="KHL01577.1"/>
    </source>
</evidence>
<dbReference type="STRING" id="1338436.LK10_15080"/>
<name>A0A0B2AIK4_9MICC</name>
<proteinExistence type="predicted"/>
<organism evidence="2 3">
    <name type="scientific">Sinomonas humi</name>
    <dbReference type="NCBI Taxonomy" id="1338436"/>
    <lineage>
        <taxon>Bacteria</taxon>
        <taxon>Bacillati</taxon>
        <taxon>Actinomycetota</taxon>
        <taxon>Actinomycetes</taxon>
        <taxon>Micrococcales</taxon>
        <taxon>Micrococcaceae</taxon>
        <taxon>Sinomonas</taxon>
    </lineage>
</organism>
<feature type="region of interest" description="Disordered" evidence="1">
    <location>
        <begin position="40"/>
        <end position="61"/>
    </location>
</feature>
<evidence type="ECO:0000256" key="1">
    <source>
        <dbReference type="SAM" id="MobiDB-lite"/>
    </source>
</evidence>
<sequence>MRTEQACGIPRQGYQIPGCGSGPLERWGFALRELRQALHDWKHPKGTAAGKGTPADGREQR</sequence>
<reference evidence="2 3" key="1">
    <citation type="submission" date="2014-09" db="EMBL/GenBank/DDBJ databases">
        <title>Genome sequence of Sinomonas sp. MUSC 117.</title>
        <authorList>
            <person name="Lee L.-H."/>
        </authorList>
    </citation>
    <scope>NUCLEOTIDE SEQUENCE [LARGE SCALE GENOMIC DNA]</scope>
    <source>
        <strain evidence="2 3">MUSC 117</strain>
    </source>
</reference>
<accession>A0A0B2AIK4</accession>
<dbReference type="OrthoDB" id="9853341at2"/>